<dbReference type="RefSeq" id="WP_313868455.1">
    <property type="nucleotide sequence ID" value="NZ_CP132507.1"/>
</dbReference>
<keyword evidence="8" id="KW-1133">Transmembrane helix</keyword>
<keyword evidence="2 6" id="KW-0349">Heme</keyword>
<evidence type="ECO:0000256" key="5">
    <source>
        <dbReference type="ARBA" id="ARBA00023004"/>
    </source>
</evidence>
<dbReference type="SUPFAM" id="SSF46626">
    <property type="entry name" value="Cytochrome c"/>
    <property type="match status" value="1"/>
</dbReference>
<feature type="region of interest" description="Disordered" evidence="7">
    <location>
        <begin position="1"/>
        <end position="26"/>
    </location>
</feature>
<keyword evidence="4" id="KW-0249">Electron transport</keyword>
<dbReference type="InterPro" id="IPR009056">
    <property type="entry name" value="Cyt_c-like_dom"/>
</dbReference>
<proteinExistence type="predicted"/>
<keyword evidence="11" id="KW-1185">Reference proteome</keyword>
<accession>A0ABZ0B1H7</accession>
<protein>
    <submittedName>
        <fullName evidence="10">C-type cytochrome</fullName>
    </submittedName>
</protein>
<evidence type="ECO:0000256" key="4">
    <source>
        <dbReference type="ARBA" id="ARBA00022982"/>
    </source>
</evidence>
<dbReference type="PROSITE" id="PS51007">
    <property type="entry name" value="CYTC"/>
    <property type="match status" value="1"/>
</dbReference>
<dbReference type="Gene3D" id="1.10.760.10">
    <property type="entry name" value="Cytochrome c-like domain"/>
    <property type="match status" value="1"/>
</dbReference>
<evidence type="ECO:0000256" key="3">
    <source>
        <dbReference type="ARBA" id="ARBA00022723"/>
    </source>
</evidence>
<sequence>MAFAPHSGTPSPETSHMHPEDDTPPQRPRWLAAALIVAVVVVVAGMLMVGWRTLQAGSSEGKASQSSAVTTASASTVVVTASPATPATLAAGLATVNASDCIRCHGVDRRYVGPAFNQVAARYQGRPDAVDYLAGKIRNGGAGEWGRALMPRHPQLSEEQARQIAQWVMSLSPAAQ</sequence>
<evidence type="ECO:0000256" key="1">
    <source>
        <dbReference type="ARBA" id="ARBA00022448"/>
    </source>
</evidence>
<dbReference type="PRINTS" id="PR00606">
    <property type="entry name" value="CYTCHROMECID"/>
</dbReference>
<evidence type="ECO:0000256" key="7">
    <source>
        <dbReference type="SAM" id="MobiDB-lite"/>
    </source>
</evidence>
<name>A0ABZ0B1H7_9BURK</name>
<dbReference type="Proteomes" id="UP001302257">
    <property type="component" value="Chromosome"/>
</dbReference>
<dbReference type="InterPro" id="IPR002324">
    <property type="entry name" value="Cyt_c_ID"/>
</dbReference>
<organism evidence="10 11">
    <name type="scientific">Rhodoferax mekongensis</name>
    <dbReference type="NCBI Taxonomy" id="3068341"/>
    <lineage>
        <taxon>Bacteria</taxon>
        <taxon>Pseudomonadati</taxon>
        <taxon>Pseudomonadota</taxon>
        <taxon>Betaproteobacteria</taxon>
        <taxon>Burkholderiales</taxon>
        <taxon>Comamonadaceae</taxon>
        <taxon>Rhodoferax</taxon>
    </lineage>
</organism>
<evidence type="ECO:0000259" key="9">
    <source>
        <dbReference type="PROSITE" id="PS51007"/>
    </source>
</evidence>
<evidence type="ECO:0000313" key="11">
    <source>
        <dbReference type="Proteomes" id="UP001302257"/>
    </source>
</evidence>
<evidence type="ECO:0000256" key="8">
    <source>
        <dbReference type="SAM" id="Phobius"/>
    </source>
</evidence>
<dbReference type="Pfam" id="PF00034">
    <property type="entry name" value="Cytochrom_C"/>
    <property type="match status" value="1"/>
</dbReference>
<reference evidence="10 11" key="1">
    <citation type="submission" date="2023-08" db="EMBL/GenBank/DDBJ databases">
        <title>Rhodoferax potami sp. nov. and Rhodoferax mekongensis sp. nov., isolated from the Mekong River in Thailand.</title>
        <authorList>
            <person name="Kitikhun S."/>
            <person name="Charoenyingcharoen P."/>
            <person name="Siriarchawattana P."/>
            <person name="Likhitrattanapisal S."/>
            <person name="Nilsakha T."/>
            <person name="Chanpet A."/>
            <person name="Rattanawaree P."/>
            <person name="Ingsriswang S."/>
        </authorList>
    </citation>
    <scope>NUCLEOTIDE SEQUENCE [LARGE SCALE GENOMIC DNA]</scope>
    <source>
        <strain evidence="10 11">TBRC 17307</strain>
    </source>
</reference>
<feature type="domain" description="Cytochrome c" evidence="9">
    <location>
        <begin position="87"/>
        <end position="172"/>
    </location>
</feature>
<keyword evidence="3 6" id="KW-0479">Metal-binding</keyword>
<dbReference type="EMBL" id="CP132507">
    <property type="protein sequence ID" value="WNO05708.1"/>
    <property type="molecule type" value="Genomic_DNA"/>
</dbReference>
<keyword evidence="8" id="KW-0812">Transmembrane</keyword>
<evidence type="ECO:0000256" key="2">
    <source>
        <dbReference type="ARBA" id="ARBA00022617"/>
    </source>
</evidence>
<dbReference type="InterPro" id="IPR036909">
    <property type="entry name" value="Cyt_c-like_dom_sf"/>
</dbReference>
<feature type="transmembrane region" description="Helical" evidence="8">
    <location>
        <begin position="30"/>
        <end position="51"/>
    </location>
</feature>
<gene>
    <name evidence="10" type="ORF">RAN89_04545</name>
</gene>
<evidence type="ECO:0000313" key="10">
    <source>
        <dbReference type="EMBL" id="WNO05708.1"/>
    </source>
</evidence>
<keyword evidence="1" id="KW-0813">Transport</keyword>
<keyword evidence="8" id="KW-0472">Membrane</keyword>
<evidence type="ECO:0000256" key="6">
    <source>
        <dbReference type="PROSITE-ProRule" id="PRU00433"/>
    </source>
</evidence>
<keyword evidence="5 6" id="KW-0408">Iron</keyword>